<dbReference type="Proteomes" id="UP000887580">
    <property type="component" value="Unplaced"/>
</dbReference>
<dbReference type="WBParaSite" id="PS1159_v2.g19272.t1">
    <property type="protein sequence ID" value="PS1159_v2.g19272.t1"/>
    <property type="gene ID" value="PS1159_v2.g19272"/>
</dbReference>
<protein>
    <submittedName>
        <fullName evidence="2">Uncharacterized protein</fullName>
    </submittedName>
</protein>
<name>A0AC35FNS4_9BILA</name>
<evidence type="ECO:0000313" key="1">
    <source>
        <dbReference type="Proteomes" id="UP000887580"/>
    </source>
</evidence>
<sequence length="115" mass="13100">MTNYLTTSLLKAFTNIYDLCCLSVQCNLTFVDLVFALHLAILSTVLRSIQQSPESSLLKEQLTALESEMEIFYKNSGEKLTALRFITNQLSHFTTDFEIISQALKLKLQKNSFLI</sequence>
<proteinExistence type="predicted"/>
<evidence type="ECO:0000313" key="2">
    <source>
        <dbReference type="WBParaSite" id="PS1159_v2.g19272.t1"/>
    </source>
</evidence>
<organism evidence="1 2">
    <name type="scientific">Panagrolaimus sp. PS1159</name>
    <dbReference type="NCBI Taxonomy" id="55785"/>
    <lineage>
        <taxon>Eukaryota</taxon>
        <taxon>Metazoa</taxon>
        <taxon>Ecdysozoa</taxon>
        <taxon>Nematoda</taxon>
        <taxon>Chromadorea</taxon>
        <taxon>Rhabditida</taxon>
        <taxon>Tylenchina</taxon>
        <taxon>Panagrolaimomorpha</taxon>
        <taxon>Panagrolaimoidea</taxon>
        <taxon>Panagrolaimidae</taxon>
        <taxon>Panagrolaimus</taxon>
    </lineage>
</organism>
<reference evidence="2" key="1">
    <citation type="submission" date="2022-11" db="UniProtKB">
        <authorList>
            <consortium name="WormBaseParasite"/>
        </authorList>
    </citation>
    <scope>IDENTIFICATION</scope>
</reference>
<accession>A0AC35FNS4</accession>